<sequence>MHASNTPDHILRARLPRWLLPSAWPQQGHQPALADLRLAQGRIVQVLPHGTQPALHGAVWDVAGALVLPGLVDAHTHLDKAFTLPRMGEVKPGLLGAIEAMMLDRQGWTEADIHARASRALQWAYDAGTVHLRTHCDWWEPDAQPLAWNVLHALAHDWADRITLERVSLIPLHLYTDRSAALRLAATVAASGPGALLGGFVHSTNWDPQALRHLLEAAQHHGLNVDLHVDEELHPGAQGLATTAALLKELRFEGHVVCGHTCALAAQDEATALATLDAVAQSPITLVTLPITNLLLQDATTGRTPRQRGLTLVKEARARGIPVLVASDNVQDPFCPVGSFDPLEALATGVLAAQLDAPFDQWSESLCRADWLCTGRTGTTALPLQPGTVADLLVFTQADHWGFPSRAQSRVVLRQGRVASGHAPAAWHVPTTQSARSLA</sequence>
<evidence type="ECO:0000313" key="3">
    <source>
        <dbReference type="Proteomes" id="UP000321485"/>
    </source>
</evidence>
<dbReference type="EMBL" id="VJWE01000018">
    <property type="protein sequence ID" value="TWG33292.1"/>
    <property type="molecule type" value="Genomic_DNA"/>
</dbReference>
<evidence type="ECO:0000313" key="2">
    <source>
        <dbReference type="EMBL" id="TWG33292.1"/>
    </source>
</evidence>
<dbReference type="InterPro" id="IPR032466">
    <property type="entry name" value="Metal_Hydrolase"/>
</dbReference>
<dbReference type="InterPro" id="IPR011059">
    <property type="entry name" value="Metal-dep_hydrolase_composite"/>
</dbReference>
<name>A0A561XB05_ACIDE</name>
<accession>A0A561XB05</accession>
<dbReference type="SUPFAM" id="SSF51556">
    <property type="entry name" value="Metallo-dependent hydrolases"/>
    <property type="match status" value="1"/>
</dbReference>
<dbReference type="SUPFAM" id="SSF51338">
    <property type="entry name" value="Composite domain of metallo-dependent hydrolases"/>
    <property type="match status" value="1"/>
</dbReference>
<organism evidence="2 3">
    <name type="scientific">Acidovorax delafieldii</name>
    <name type="common">Pseudomonas delafieldii</name>
    <dbReference type="NCBI Taxonomy" id="47920"/>
    <lineage>
        <taxon>Bacteria</taxon>
        <taxon>Pseudomonadati</taxon>
        <taxon>Pseudomonadota</taxon>
        <taxon>Betaproteobacteria</taxon>
        <taxon>Burkholderiales</taxon>
        <taxon>Comamonadaceae</taxon>
        <taxon>Acidovorax</taxon>
    </lineage>
</organism>
<dbReference type="Gene3D" id="2.30.40.10">
    <property type="entry name" value="Urease, subunit C, domain 1"/>
    <property type="match status" value="1"/>
</dbReference>
<dbReference type="AlphaFoldDB" id="A0A561XB05"/>
<dbReference type="GO" id="GO:0006209">
    <property type="term" value="P:cytosine catabolic process"/>
    <property type="evidence" value="ECO:0007669"/>
    <property type="project" value="TreeGrafter"/>
</dbReference>
<dbReference type="GeneID" id="51113402"/>
<protein>
    <submittedName>
        <fullName evidence="2">Cytosine deaminase</fullName>
    </submittedName>
</protein>
<proteinExistence type="predicted"/>
<dbReference type="InterPro" id="IPR052349">
    <property type="entry name" value="Metallo-hydrolase_Enzymes"/>
</dbReference>
<dbReference type="Pfam" id="PF07969">
    <property type="entry name" value="Amidohydro_3"/>
    <property type="match status" value="1"/>
</dbReference>
<dbReference type="InterPro" id="IPR013108">
    <property type="entry name" value="Amidohydro_3"/>
</dbReference>
<evidence type="ECO:0000259" key="1">
    <source>
        <dbReference type="Pfam" id="PF07969"/>
    </source>
</evidence>
<reference evidence="2 3" key="1">
    <citation type="journal article" date="2015" name="Stand. Genomic Sci.">
        <title>Genomic Encyclopedia of Bacterial and Archaeal Type Strains, Phase III: the genomes of soil and plant-associated and newly described type strains.</title>
        <authorList>
            <person name="Whitman W.B."/>
            <person name="Woyke T."/>
            <person name="Klenk H.P."/>
            <person name="Zhou Y."/>
            <person name="Lilburn T.G."/>
            <person name="Beck B.J."/>
            <person name="De Vos P."/>
            <person name="Vandamme P."/>
            <person name="Eisen J.A."/>
            <person name="Garrity G."/>
            <person name="Hugenholtz P."/>
            <person name="Kyrpides N.C."/>
        </authorList>
    </citation>
    <scope>NUCLEOTIDE SEQUENCE [LARGE SCALE GENOMIC DNA]</scope>
    <source>
        <strain evidence="2 3">DSM 64</strain>
    </source>
</reference>
<dbReference type="PANTHER" id="PTHR32027:SF0">
    <property type="entry name" value="CYTOSINE DEAMINASE"/>
    <property type="match status" value="1"/>
</dbReference>
<dbReference type="PANTHER" id="PTHR32027">
    <property type="entry name" value="CYTOSINE DEAMINASE"/>
    <property type="match status" value="1"/>
</dbReference>
<comment type="caution">
    <text evidence="2">The sequence shown here is derived from an EMBL/GenBank/DDBJ whole genome shotgun (WGS) entry which is preliminary data.</text>
</comment>
<dbReference type="GO" id="GO:0035888">
    <property type="term" value="F:isoguanine deaminase activity"/>
    <property type="evidence" value="ECO:0007669"/>
    <property type="project" value="TreeGrafter"/>
</dbReference>
<dbReference type="Gene3D" id="3.20.20.140">
    <property type="entry name" value="Metal-dependent hydrolases"/>
    <property type="match status" value="1"/>
</dbReference>
<dbReference type="Proteomes" id="UP000321485">
    <property type="component" value="Unassembled WGS sequence"/>
</dbReference>
<dbReference type="RefSeq" id="WP_146872247.1">
    <property type="nucleotide sequence ID" value="NZ_VJWE01000018.1"/>
</dbReference>
<gene>
    <name evidence="2" type="ORF">ATF69_4369</name>
</gene>
<feature type="domain" description="Amidohydrolase 3" evidence="1">
    <location>
        <begin position="206"/>
        <end position="418"/>
    </location>
</feature>
<dbReference type="GO" id="GO:0004131">
    <property type="term" value="F:cytosine deaminase activity"/>
    <property type="evidence" value="ECO:0007669"/>
    <property type="project" value="TreeGrafter"/>
</dbReference>